<proteinExistence type="predicted"/>
<dbReference type="EMBL" id="BKCJ010005813">
    <property type="protein sequence ID" value="GEU68780.1"/>
    <property type="molecule type" value="Genomic_DNA"/>
</dbReference>
<gene>
    <name evidence="1" type="ORF">Tci_040758</name>
</gene>
<accession>A0A6L2M584</accession>
<protein>
    <submittedName>
        <fullName evidence="1">Uncharacterized protein</fullName>
    </submittedName>
</protein>
<evidence type="ECO:0000313" key="1">
    <source>
        <dbReference type="EMBL" id="GEU68780.1"/>
    </source>
</evidence>
<sequence length="91" mass="10010">MMKTIHVDADNLPKKIRQAYVVLSSSSKDNDSHSQFGFVNKTAGKTVVTQPETISVADLMPIDTNKGIEVRVYRKWTATNGQDPKPCSAVC</sequence>
<name>A0A6L2M584_TANCI</name>
<dbReference type="AlphaFoldDB" id="A0A6L2M584"/>
<organism evidence="1">
    <name type="scientific">Tanacetum cinerariifolium</name>
    <name type="common">Dalmatian daisy</name>
    <name type="synonym">Chrysanthemum cinerariifolium</name>
    <dbReference type="NCBI Taxonomy" id="118510"/>
    <lineage>
        <taxon>Eukaryota</taxon>
        <taxon>Viridiplantae</taxon>
        <taxon>Streptophyta</taxon>
        <taxon>Embryophyta</taxon>
        <taxon>Tracheophyta</taxon>
        <taxon>Spermatophyta</taxon>
        <taxon>Magnoliopsida</taxon>
        <taxon>eudicotyledons</taxon>
        <taxon>Gunneridae</taxon>
        <taxon>Pentapetalae</taxon>
        <taxon>asterids</taxon>
        <taxon>campanulids</taxon>
        <taxon>Asterales</taxon>
        <taxon>Asteraceae</taxon>
        <taxon>Asteroideae</taxon>
        <taxon>Anthemideae</taxon>
        <taxon>Anthemidinae</taxon>
        <taxon>Tanacetum</taxon>
    </lineage>
</organism>
<comment type="caution">
    <text evidence="1">The sequence shown here is derived from an EMBL/GenBank/DDBJ whole genome shotgun (WGS) entry which is preliminary data.</text>
</comment>
<reference evidence="1" key="1">
    <citation type="journal article" date="2019" name="Sci. Rep.">
        <title>Draft genome of Tanacetum cinerariifolium, the natural source of mosquito coil.</title>
        <authorList>
            <person name="Yamashiro T."/>
            <person name="Shiraishi A."/>
            <person name="Satake H."/>
            <person name="Nakayama K."/>
        </authorList>
    </citation>
    <scope>NUCLEOTIDE SEQUENCE</scope>
</reference>